<organism evidence="2 3">
    <name type="scientific">Eleutherodactylus coqui</name>
    <name type="common">Puerto Rican coqui</name>
    <dbReference type="NCBI Taxonomy" id="57060"/>
    <lineage>
        <taxon>Eukaryota</taxon>
        <taxon>Metazoa</taxon>
        <taxon>Chordata</taxon>
        <taxon>Craniata</taxon>
        <taxon>Vertebrata</taxon>
        <taxon>Euteleostomi</taxon>
        <taxon>Amphibia</taxon>
        <taxon>Batrachia</taxon>
        <taxon>Anura</taxon>
        <taxon>Neobatrachia</taxon>
        <taxon>Hyloidea</taxon>
        <taxon>Eleutherodactylidae</taxon>
        <taxon>Eleutherodactylinae</taxon>
        <taxon>Eleutherodactylus</taxon>
        <taxon>Eleutherodactylus</taxon>
    </lineage>
</organism>
<feature type="region of interest" description="Disordered" evidence="1">
    <location>
        <begin position="59"/>
        <end position="109"/>
    </location>
</feature>
<protein>
    <submittedName>
        <fullName evidence="2">Uncharacterized protein</fullName>
    </submittedName>
</protein>
<accession>A0A8J6JR80</accession>
<proteinExistence type="predicted"/>
<comment type="caution">
    <text evidence="2">The sequence shown here is derived from an EMBL/GenBank/DDBJ whole genome shotgun (WGS) entry which is preliminary data.</text>
</comment>
<evidence type="ECO:0000256" key="1">
    <source>
        <dbReference type="SAM" id="MobiDB-lite"/>
    </source>
</evidence>
<dbReference type="Proteomes" id="UP000770717">
    <property type="component" value="Unassembled WGS sequence"/>
</dbReference>
<dbReference type="PANTHER" id="PTHR14362">
    <property type="entry name" value="COILED-COIL DOMAIN-CONTAINING PROTEIN 81"/>
    <property type="match status" value="1"/>
</dbReference>
<dbReference type="GO" id="GO:0005815">
    <property type="term" value="C:microtubule organizing center"/>
    <property type="evidence" value="ECO:0007669"/>
    <property type="project" value="TreeGrafter"/>
</dbReference>
<keyword evidence="3" id="KW-1185">Reference proteome</keyword>
<evidence type="ECO:0000313" key="2">
    <source>
        <dbReference type="EMBL" id="KAG9470358.1"/>
    </source>
</evidence>
<dbReference type="AlphaFoldDB" id="A0A8J6JR80"/>
<gene>
    <name evidence="2" type="ORF">GDO78_018034</name>
</gene>
<evidence type="ECO:0000313" key="3">
    <source>
        <dbReference type="Proteomes" id="UP000770717"/>
    </source>
</evidence>
<name>A0A8J6JR80_ELECQ</name>
<sequence length="511" mass="59126">MKFYKEFVNNMDGTGALMKSLCNRPGTADSVISSGEDVMLRPRSSSALLFPRIDMKGADKSTSMETIPEETGGVGSAEESKCNQQADREEEQDKEESVPSRRENSAAKRLLSRPCMVPARVTGISLSELLEKVPKPKTAPERLGSSASMNIPRADAEVNQTNGLPIRTLAECRDHCRAGQELCYLCLQRAQKNIPVYFTEERKLREKEEERVLQQYQHMKDQEAILKAQLQSEAHREQREKDAAYNRGVAEAVRNGRNARSTEFYRSYIFQQRPLTPLALLKHEQYYQSLTNQMADRRAKEGKEKEDQDLLARLEKVQLAEEFATQRAKYMREKTEQIQSYKSALDTQVKMKSSFAPPPATEDSEPVFGRNDMTNEKLVEKRRRAQEVSKHQRQTSEERKRLAILNDLVQQRKEADMLQRSKELLLSDRALQFEKIHRLQKMLQDDWTKSSQLKRQKEHREELYMQAGSELLLDQFVKFRRCLQCKRRTSNCGETNVWCESRYIPGSRLMV</sequence>
<dbReference type="OrthoDB" id="125906at2759"/>
<dbReference type="PANTHER" id="PTHR14362:SF2">
    <property type="entry name" value="COILED-COIL DOMAIN-CONTAINING PROTEIN 81"/>
    <property type="match status" value="1"/>
</dbReference>
<dbReference type="EMBL" id="WNTK01000299">
    <property type="protein sequence ID" value="KAG9470358.1"/>
    <property type="molecule type" value="Genomic_DNA"/>
</dbReference>
<dbReference type="InterPro" id="IPR026295">
    <property type="entry name" value="CCD81"/>
</dbReference>
<feature type="compositionally biased region" description="Basic and acidic residues" evidence="1">
    <location>
        <begin position="95"/>
        <end position="106"/>
    </location>
</feature>
<reference evidence="2" key="1">
    <citation type="thesis" date="2020" institute="ProQuest LLC" country="789 East Eisenhower Parkway, Ann Arbor, MI, USA">
        <title>Comparative Genomics and Chromosome Evolution.</title>
        <authorList>
            <person name="Mudd A.B."/>
        </authorList>
    </citation>
    <scope>NUCLEOTIDE SEQUENCE</scope>
    <source>
        <strain evidence="2">HN-11 Male</strain>
        <tissue evidence="2">Kidney and liver</tissue>
    </source>
</reference>